<dbReference type="GO" id="GO:0016787">
    <property type="term" value="F:hydrolase activity"/>
    <property type="evidence" value="ECO:0007669"/>
    <property type="project" value="InterPro"/>
</dbReference>
<name>A0A3G8MCV7_9HYPH</name>
<feature type="domain" description="CMP/dCMP-type deaminase" evidence="3">
    <location>
        <begin position="1"/>
        <end position="103"/>
    </location>
</feature>
<accession>A0A3G8MCV7</accession>
<dbReference type="SUPFAM" id="SSF53927">
    <property type="entry name" value="Cytidine deaminase-like"/>
    <property type="match status" value="1"/>
</dbReference>
<proteinExistence type="predicted"/>
<dbReference type="Gene3D" id="3.40.140.10">
    <property type="entry name" value="Cytidine Deaminase, domain 2"/>
    <property type="match status" value="1"/>
</dbReference>
<gene>
    <name evidence="4" type="ORF">EHO51_14470</name>
</gene>
<evidence type="ECO:0000259" key="3">
    <source>
        <dbReference type="PROSITE" id="PS51747"/>
    </source>
</evidence>
<organism evidence="4 5">
    <name type="scientific">Methylocystis rosea</name>
    <dbReference type="NCBI Taxonomy" id="173366"/>
    <lineage>
        <taxon>Bacteria</taxon>
        <taxon>Pseudomonadati</taxon>
        <taxon>Pseudomonadota</taxon>
        <taxon>Alphaproteobacteria</taxon>
        <taxon>Hyphomicrobiales</taxon>
        <taxon>Methylocystaceae</taxon>
        <taxon>Methylocystis</taxon>
    </lineage>
</organism>
<evidence type="ECO:0000313" key="4">
    <source>
        <dbReference type="EMBL" id="AZG78658.1"/>
    </source>
</evidence>
<dbReference type="Proteomes" id="UP000273982">
    <property type="component" value="Chromosome"/>
</dbReference>
<dbReference type="PROSITE" id="PS00903">
    <property type="entry name" value="CYT_DCMP_DEAMINASES_1"/>
    <property type="match status" value="1"/>
</dbReference>
<keyword evidence="2" id="KW-0862">Zinc</keyword>
<keyword evidence="1" id="KW-0479">Metal-binding</keyword>
<evidence type="ECO:0000256" key="2">
    <source>
        <dbReference type="ARBA" id="ARBA00022833"/>
    </source>
</evidence>
<dbReference type="PROSITE" id="PS51747">
    <property type="entry name" value="CYT_DCMP_DEAMINASES_2"/>
    <property type="match status" value="1"/>
</dbReference>
<dbReference type="InterPro" id="IPR016193">
    <property type="entry name" value="Cytidine_deaminase-like"/>
</dbReference>
<dbReference type="EMBL" id="CP034086">
    <property type="protein sequence ID" value="AZG78658.1"/>
    <property type="molecule type" value="Genomic_DNA"/>
</dbReference>
<dbReference type="GO" id="GO:0008270">
    <property type="term" value="F:zinc ion binding"/>
    <property type="evidence" value="ECO:0007669"/>
    <property type="project" value="InterPro"/>
</dbReference>
<dbReference type="Pfam" id="PF00383">
    <property type="entry name" value="dCMP_cyt_deam_1"/>
    <property type="match status" value="1"/>
</dbReference>
<dbReference type="CDD" id="cd01285">
    <property type="entry name" value="nucleoside_deaminase"/>
    <property type="match status" value="1"/>
</dbReference>
<evidence type="ECO:0000256" key="1">
    <source>
        <dbReference type="ARBA" id="ARBA00022723"/>
    </source>
</evidence>
<dbReference type="InterPro" id="IPR016192">
    <property type="entry name" value="APOBEC/CMP_deaminase_Zn-bd"/>
</dbReference>
<dbReference type="PANTHER" id="PTHR11079">
    <property type="entry name" value="CYTOSINE DEAMINASE FAMILY MEMBER"/>
    <property type="match status" value="1"/>
</dbReference>
<sequence>MRLAIAEAAKGDFPFGAVIVRDGKVVSTGRNLGVTNNDPTAHGEMVAIRRFIADNPAKDLKGATLYTSGEPCPMCMGAIVWCEIGRVVYAASIEQLEKRIGQIMITSKAVAQAAPFATVEITGGVLATEALALFDKKSGR</sequence>
<reference evidence="4 5" key="1">
    <citation type="submission" date="2018-11" db="EMBL/GenBank/DDBJ databases">
        <title>Genome squencing of methanotrophic bacteria isolated from alkaline groundwater in Korea.</title>
        <authorList>
            <person name="Nguyen L.N."/>
        </authorList>
    </citation>
    <scope>NUCLEOTIDE SEQUENCE [LARGE SCALE GENOMIC DNA]</scope>
    <source>
        <strain evidence="4 5">GW6</strain>
    </source>
</reference>
<dbReference type="AlphaFoldDB" id="A0A3G8MCV7"/>
<evidence type="ECO:0000313" key="5">
    <source>
        <dbReference type="Proteomes" id="UP000273982"/>
    </source>
</evidence>
<dbReference type="InterPro" id="IPR002125">
    <property type="entry name" value="CMP_dCMP_dom"/>
</dbReference>
<dbReference type="PANTHER" id="PTHR11079:SF162">
    <property type="entry name" value="RIBOFLAVIN BIOSYNTHESIS PROTEIN PYRD, CHLOROPLASTIC"/>
    <property type="match status" value="1"/>
</dbReference>
<protein>
    <submittedName>
        <fullName evidence="4">Nucleoside deaminase</fullName>
    </submittedName>
</protein>
<dbReference type="KEGG" id="mros:EHO51_14470"/>